<reference evidence="1 2" key="1">
    <citation type="journal article" date="2017" name="Antonie Van Leeuwenhoek">
        <title>Rhizobium rhizosphaerae sp. nov., a novel species isolated from rice rhizosphere.</title>
        <authorList>
            <person name="Zhao J.J."/>
            <person name="Zhang J."/>
            <person name="Zhang R.J."/>
            <person name="Zhang C.W."/>
            <person name="Yin H.Q."/>
            <person name="Zhang X.X."/>
        </authorList>
    </citation>
    <scope>NUCLEOTIDE SEQUENCE [LARGE SCALE GENOMIC DNA]</scope>
    <source>
        <strain evidence="1 2">BSs20135</strain>
    </source>
</reference>
<dbReference type="PANTHER" id="PTHR35802:SF1">
    <property type="entry name" value="PROTEASE SYNTHASE AND SPORULATION PROTEIN PAI 2"/>
    <property type="match status" value="1"/>
</dbReference>
<dbReference type="PIRSF" id="PIRSF010372">
    <property type="entry name" value="PaiB"/>
    <property type="match status" value="1"/>
</dbReference>
<evidence type="ECO:0000313" key="2">
    <source>
        <dbReference type="Proteomes" id="UP000006327"/>
    </source>
</evidence>
<dbReference type="AlphaFoldDB" id="K6YRM5"/>
<organism evidence="1 2">
    <name type="scientific">Paraglaciecola arctica BSs20135</name>
    <dbReference type="NCBI Taxonomy" id="493475"/>
    <lineage>
        <taxon>Bacteria</taxon>
        <taxon>Pseudomonadati</taxon>
        <taxon>Pseudomonadota</taxon>
        <taxon>Gammaproteobacteria</taxon>
        <taxon>Alteromonadales</taxon>
        <taxon>Alteromonadaceae</taxon>
        <taxon>Paraglaciecola</taxon>
    </lineage>
</organism>
<dbReference type="InterPro" id="IPR012349">
    <property type="entry name" value="Split_barrel_FMN-bd"/>
</dbReference>
<dbReference type="EMBL" id="BAEO01000029">
    <property type="protein sequence ID" value="GAC19313.1"/>
    <property type="molecule type" value="Genomic_DNA"/>
</dbReference>
<evidence type="ECO:0000313" key="1">
    <source>
        <dbReference type="EMBL" id="GAC19313.1"/>
    </source>
</evidence>
<protein>
    <submittedName>
        <fullName evidence="1">Transcriptional regulator</fullName>
    </submittedName>
</protein>
<dbReference type="RefSeq" id="WP_007620022.1">
    <property type="nucleotide sequence ID" value="NZ_BAEO01000029.1"/>
</dbReference>
<dbReference type="Gene3D" id="2.30.110.10">
    <property type="entry name" value="Electron Transport, Fmn-binding Protein, Chain A"/>
    <property type="match status" value="1"/>
</dbReference>
<dbReference type="Pfam" id="PF04299">
    <property type="entry name" value="FMN_bind_2"/>
    <property type="match status" value="1"/>
</dbReference>
<name>K6YRM5_9ALTE</name>
<dbReference type="SUPFAM" id="SSF50475">
    <property type="entry name" value="FMN-binding split barrel"/>
    <property type="match status" value="1"/>
</dbReference>
<gene>
    <name evidence="1" type="primary">paiB</name>
    <name evidence="1" type="ORF">GARC_2347</name>
</gene>
<dbReference type="InterPro" id="IPR007396">
    <property type="entry name" value="TR_PAI2-type"/>
</dbReference>
<proteinExistence type="predicted"/>
<dbReference type="STRING" id="493475.GARC_2347"/>
<accession>K6YRM5</accession>
<dbReference type="OrthoDB" id="9794948at2"/>
<comment type="caution">
    <text evidence="1">The sequence shown here is derived from an EMBL/GenBank/DDBJ whole genome shotgun (WGS) entry which is preliminary data.</text>
</comment>
<dbReference type="eggNOG" id="COG2808">
    <property type="taxonomic scope" value="Bacteria"/>
</dbReference>
<sequence length="206" mass="23106">MFVPNKFNMQEIADKHRFIAEFGFGVMISSEDNLSATHLPFVLQTDEGEQGVLYAHCAKANPHWKSIEAAKVLVIFSGPHSYISPSWYTTKPAVPTWNYAAVHAYGIASLLDPQETLKVVNQVVEKYEPQLLIDQDIVTEPFKHQMLAAIVGFKIELTKLEGQLKLGQNRSKNDQAGIYDALNRSSSYEDLALAKYMQKLGMSDLD</sequence>
<dbReference type="Proteomes" id="UP000006327">
    <property type="component" value="Unassembled WGS sequence"/>
</dbReference>
<dbReference type="PANTHER" id="PTHR35802">
    <property type="entry name" value="PROTEASE SYNTHASE AND SPORULATION PROTEIN PAI 2"/>
    <property type="match status" value="1"/>
</dbReference>
<keyword evidence="2" id="KW-1185">Reference proteome</keyword>